<comment type="caution">
    <text evidence="1">The sequence shown here is derived from an EMBL/GenBank/DDBJ whole genome shotgun (WGS) entry which is preliminary data.</text>
</comment>
<protein>
    <submittedName>
        <fullName evidence="1">Uncharacterized protein</fullName>
    </submittedName>
</protein>
<accession>A0A9X7CHP2</accession>
<dbReference type="RefSeq" id="WP_098783664.1">
    <property type="nucleotide sequence ID" value="NZ_NULI01000235.1"/>
</dbReference>
<gene>
    <name evidence="1" type="ORF">COC69_29380</name>
</gene>
<organism evidence="1 2">
    <name type="scientific">Bacillus cereus</name>
    <dbReference type="NCBI Taxonomy" id="1396"/>
    <lineage>
        <taxon>Bacteria</taxon>
        <taxon>Bacillati</taxon>
        <taxon>Bacillota</taxon>
        <taxon>Bacilli</taxon>
        <taxon>Bacillales</taxon>
        <taxon>Bacillaceae</taxon>
        <taxon>Bacillus</taxon>
        <taxon>Bacillus cereus group</taxon>
    </lineage>
</organism>
<sequence length="69" mass="8212">MNKYQIIYTLFSPDGTQDMVNPIIMYATTESIIKQRLDKELQRRLGDLYQWEIAIQQAENEQLLLFETT</sequence>
<evidence type="ECO:0000313" key="1">
    <source>
        <dbReference type="EMBL" id="PGS65387.1"/>
    </source>
</evidence>
<evidence type="ECO:0000313" key="2">
    <source>
        <dbReference type="Proteomes" id="UP000224203"/>
    </source>
</evidence>
<reference evidence="1 2" key="1">
    <citation type="submission" date="2017-09" db="EMBL/GenBank/DDBJ databases">
        <title>Large-scale bioinformatics analysis of Bacillus genomes uncovers conserved roles of natural products in bacterial physiology.</title>
        <authorList>
            <consortium name="Agbiome Team Llc"/>
            <person name="Bleich R.M."/>
            <person name="Grubbs K.J."/>
            <person name="Santa Maria K.C."/>
            <person name="Allen S.E."/>
            <person name="Farag S."/>
            <person name="Shank E.A."/>
            <person name="Bowers A."/>
        </authorList>
    </citation>
    <scope>NUCLEOTIDE SEQUENCE [LARGE SCALE GENOMIC DNA]</scope>
    <source>
        <strain evidence="1 2">AFS041711</strain>
    </source>
</reference>
<dbReference type="Proteomes" id="UP000224203">
    <property type="component" value="Unassembled WGS sequence"/>
</dbReference>
<name>A0A9X7CHP2_BACCE</name>
<proteinExistence type="predicted"/>
<dbReference type="AlphaFoldDB" id="A0A9X7CHP2"/>
<dbReference type="EMBL" id="NULI01000235">
    <property type="protein sequence ID" value="PGS65387.1"/>
    <property type="molecule type" value="Genomic_DNA"/>
</dbReference>